<dbReference type="RefSeq" id="WP_117526770.1">
    <property type="nucleotide sequence ID" value="NZ_JAQENQ010000001.1"/>
</dbReference>
<keyword evidence="1" id="KW-0472">Membrane</keyword>
<dbReference type="Proteomes" id="UP000261231">
    <property type="component" value="Unassembled WGS sequence"/>
</dbReference>
<evidence type="ECO:0000313" key="4">
    <source>
        <dbReference type="Proteomes" id="UP000260773"/>
    </source>
</evidence>
<feature type="transmembrane region" description="Helical" evidence="1">
    <location>
        <begin position="100"/>
        <end position="122"/>
    </location>
</feature>
<comment type="caution">
    <text evidence="3">The sequence shown here is derived from an EMBL/GenBank/DDBJ whole genome shotgun (WGS) entry which is preliminary data.</text>
</comment>
<protein>
    <recommendedName>
        <fullName evidence="6">DUF3592 domain-containing protein</fullName>
    </recommendedName>
</protein>
<evidence type="ECO:0008006" key="6">
    <source>
        <dbReference type="Google" id="ProtNLM"/>
    </source>
</evidence>
<name>A0A3E2XN44_9FIRM</name>
<sequence>MNNEKIFLYMISAAALCFCLFNILQFLLNYNKTAQTVGTIISIKTPGPETSKFRNSKWAVVSYKVKGRIYQSHNRIQVPMSSQIGSTVTVRYDKFTPEKLYSYSMLRIVVSFIIAAVFFVIARFEILL</sequence>
<dbReference type="EMBL" id="QVEP01000003">
    <property type="protein sequence ID" value="RGB81908.1"/>
    <property type="molecule type" value="Genomic_DNA"/>
</dbReference>
<dbReference type="OrthoDB" id="2186091at2"/>
<evidence type="ECO:0000256" key="1">
    <source>
        <dbReference type="SAM" id="Phobius"/>
    </source>
</evidence>
<gene>
    <name evidence="2" type="ORF">DW070_01690</name>
    <name evidence="3" type="ORF">DW747_06420</name>
</gene>
<organism evidence="3 5">
    <name type="scientific">Coprococcus catus</name>
    <dbReference type="NCBI Taxonomy" id="116085"/>
    <lineage>
        <taxon>Bacteria</taxon>
        <taxon>Bacillati</taxon>
        <taxon>Bacillota</taxon>
        <taxon>Clostridia</taxon>
        <taxon>Lachnospirales</taxon>
        <taxon>Lachnospiraceae</taxon>
        <taxon>Coprococcus</taxon>
    </lineage>
</organism>
<keyword evidence="1" id="KW-1133">Transmembrane helix</keyword>
<proteinExistence type="predicted"/>
<evidence type="ECO:0000313" key="5">
    <source>
        <dbReference type="Proteomes" id="UP000261231"/>
    </source>
</evidence>
<feature type="transmembrane region" description="Helical" evidence="1">
    <location>
        <begin position="6"/>
        <end position="28"/>
    </location>
</feature>
<evidence type="ECO:0000313" key="2">
    <source>
        <dbReference type="EMBL" id="RGB81908.1"/>
    </source>
</evidence>
<keyword evidence="1" id="KW-0812">Transmembrane</keyword>
<evidence type="ECO:0000313" key="3">
    <source>
        <dbReference type="EMBL" id="RGC48899.1"/>
    </source>
</evidence>
<accession>A0A3E2XN44</accession>
<dbReference type="AlphaFoldDB" id="A0A3E2XN44"/>
<reference evidence="4 5" key="1">
    <citation type="submission" date="2018-08" db="EMBL/GenBank/DDBJ databases">
        <title>A genome reference for cultivated species of the human gut microbiota.</title>
        <authorList>
            <person name="Zou Y."/>
            <person name="Xue W."/>
            <person name="Luo G."/>
        </authorList>
    </citation>
    <scope>NUCLEOTIDE SEQUENCE [LARGE SCALE GENOMIC DNA]</scope>
    <source>
        <strain evidence="2 4">AF45-17</strain>
        <strain evidence="3 5">AM28-39</strain>
    </source>
</reference>
<dbReference type="Proteomes" id="UP000260773">
    <property type="component" value="Unassembled WGS sequence"/>
</dbReference>
<keyword evidence="5" id="KW-1185">Reference proteome</keyword>
<dbReference type="EMBL" id="QVFD01000004">
    <property type="protein sequence ID" value="RGC48899.1"/>
    <property type="molecule type" value="Genomic_DNA"/>
</dbReference>